<gene>
    <name evidence="1" type="ORF">BDV26DRAFT_275337</name>
</gene>
<organism evidence="1 2">
    <name type="scientific">Aspergillus bertholletiae</name>
    <dbReference type="NCBI Taxonomy" id="1226010"/>
    <lineage>
        <taxon>Eukaryota</taxon>
        <taxon>Fungi</taxon>
        <taxon>Dikarya</taxon>
        <taxon>Ascomycota</taxon>
        <taxon>Pezizomycotina</taxon>
        <taxon>Eurotiomycetes</taxon>
        <taxon>Eurotiomycetidae</taxon>
        <taxon>Eurotiales</taxon>
        <taxon>Aspergillaceae</taxon>
        <taxon>Aspergillus</taxon>
        <taxon>Aspergillus subgen. Circumdati</taxon>
    </lineage>
</organism>
<keyword evidence="2" id="KW-1185">Reference proteome</keyword>
<dbReference type="AlphaFoldDB" id="A0A5N7APN6"/>
<name>A0A5N7APN6_9EURO</name>
<proteinExistence type="predicted"/>
<protein>
    <submittedName>
        <fullName evidence="1">Uncharacterized protein</fullName>
    </submittedName>
</protein>
<evidence type="ECO:0000313" key="2">
    <source>
        <dbReference type="Proteomes" id="UP000326198"/>
    </source>
</evidence>
<evidence type="ECO:0000313" key="1">
    <source>
        <dbReference type="EMBL" id="KAE8371815.1"/>
    </source>
</evidence>
<sequence length="53" mass="6190">MGAIYRMLTAHFSKTGSLVCQFTNPKIFARHHFIPFFKTLERDCLLTTLVHHL</sequence>
<dbReference type="Proteomes" id="UP000326198">
    <property type="component" value="Unassembled WGS sequence"/>
</dbReference>
<reference evidence="1 2" key="1">
    <citation type="submission" date="2019-04" db="EMBL/GenBank/DDBJ databases">
        <title>Friends and foes A comparative genomics studyof 23 Aspergillus species from section Flavi.</title>
        <authorList>
            <consortium name="DOE Joint Genome Institute"/>
            <person name="Kjaerbolling I."/>
            <person name="Vesth T."/>
            <person name="Frisvad J.C."/>
            <person name="Nybo J.L."/>
            <person name="Theobald S."/>
            <person name="Kildgaard S."/>
            <person name="Isbrandt T."/>
            <person name="Kuo A."/>
            <person name="Sato A."/>
            <person name="Lyhne E.K."/>
            <person name="Kogle M.E."/>
            <person name="Wiebenga A."/>
            <person name="Kun R.S."/>
            <person name="Lubbers R.J."/>
            <person name="Makela M.R."/>
            <person name="Barry K."/>
            <person name="Chovatia M."/>
            <person name="Clum A."/>
            <person name="Daum C."/>
            <person name="Haridas S."/>
            <person name="He G."/>
            <person name="LaButti K."/>
            <person name="Lipzen A."/>
            <person name="Mondo S."/>
            <person name="Riley R."/>
            <person name="Salamov A."/>
            <person name="Simmons B.A."/>
            <person name="Magnuson J.K."/>
            <person name="Henrissat B."/>
            <person name="Mortensen U.H."/>
            <person name="Larsen T.O."/>
            <person name="Devries R.P."/>
            <person name="Grigoriev I.V."/>
            <person name="Machida M."/>
            <person name="Baker S.E."/>
            <person name="Andersen M.R."/>
        </authorList>
    </citation>
    <scope>NUCLEOTIDE SEQUENCE [LARGE SCALE GENOMIC DNA]</scope>
    <source>
        <strain evidence="1 2">IBT 29228</strain>
    </source>
</reference>
<accession>A0A5N7APN6</accession>
<dbReference type="EMBL" id="ML736395">
    <property type="protein sequence ID" value="KAE8371815.1"/>
    <property type="molecule type" value="Genomic_DNA"/>
</dbReference>